<dbReference type="EMBL" id="DVJQ01000012">
    <property type="protein sequence ID" value="HIS73666.1"/>
    <property type="molecule type" value="Genomic_DNA"/>
</dbReference>
<dbReference type="Pfam" id="PF01103">
    <property type="entry name" value="Omp85"/>
    <property type="match status" value="1"/>
</dbReference>
<keyword evidence="5" id="KW-0998">Cell outer membrane</keyword>
<dbReference type="Gene3D" id="2.40.160.50">
    <property type="entry name" value="membrane protein fhac: a member of the omp85/tpsb transporter family"/>
    <property type="match status" value="1"/>
</dbReference>
<comment type="caution">
    <text evidence="7">The sequence shown here is derived from an EMBL/GenBank/DDBJ whole genome shotgun (WGS) entry which is preliminary data.</text>
</comment>
<dbReference type="InterPro" id="IPR010827">
    <property type="entry name" value="BamA/TamA_POTRA"/>
</dbReference>
<dbReference type="Pfam" id="PF07244">
    <property type="entry name" value="POTRA"/>
    <property type="match status" value="2"/>
</dbReference>
<evidence type="ECO:0000256" key="3">
    <source>
        <dbReference type="ARBA" id="ARBA00022729"/>
    </source>
</evidence>
<keyword evidence="4" id="KW-0472">Membrane</keyword>
<evidence type="ECO:0000313" key="7">
    <source>
        <dbReference type="EMBL" id="HIS73666.1"/>
    </source>
</evidence>
<dbReference type="PANTHER" id="PTHR12815:SF47">
    <property type="entry name" value="TRANSLOCATION AND ASSEMBLY MODULE SUBUNIT TAMA"/>
    <property type="match status" value="1"/>
</dbReference>
<dbReference type="InterPro" id="IPR000184">
    <property type="entry name" value="Bac_surfAg_D15"/>
</dbReference>
<sequence>MRSIKKLLLIYTVLGILFIQQPSYAAFNFKFPKFFKFKKEKKIQENQQEQKEDIENFEEEITPQDENINNANDTHDMSENSGETDAVYISQVEIFGNNIIETSFIKDQLSAKEGYLYDRKTISADLNKIYKTGYFTQNIRAVPLRAEGGGIRLRIIVEENPPIKGFTVEGNNVVATKDIMNILSQYEGQPQNILNINSAIEQIQEMYSIKGYILARVTSVQDDPDGIVNITVDEGVINDVIVEGNYKTRDFIVKRNILLEPGTVYNENIMRDDILRLMGTQAFKDVKRDIEMDPNTGKYNITVSLDEQRTGKISLGVGVDSTSGFFGSVGFSENNFRGLGQKLSINFMAGTGILMNDSSIIDRPNLQAELGFLEPHFKSENQTLGFRAFIRNFGSYQVPLAIEKRYGADITFTRRFKAFKNLSGSISFGGESVDLDEGDEWKARQVFASRGIDFSERAKQLDGGVYAKISPALTYDTRDTIVNTRQGVLARICLEESIGFGADSFGKLYGVLKKFIPVGKKSTFVVAARGGGKLHGDMPEFAAFALGGPYSIRGFNISEVGTGNGFMMGTAEFRTPIPFMDRLTTNTFLNNVRLAAFVDAGTIFGDSLTNKLYDRPGYAITAGVGLRVFIPGLGPINLDYAIPFTNTGGKDRSNGFFTFGMGEMY</sequence>
<dbReference type="InterPro" id="IPR034746">
    <property type="entry name" value="POTRA"/>
</dbReference>
<dbReference type="Proteomes" id="UP000886865">
    <property type="component" value="Unassembled WGS sequence"/>
</dbReference>
<organism evidence="7 8">
    <name type="scientific">Candidatus Galligastranaerophilus intestinavium</name>
    <dbReference type="NCBI Taxonomy" id="2840836"/>
    <lineage>
        <taxon>Bacteria</taxon>
        <taxon>Candidatus Galligastranaerophilus</taxon>
    </lineage>
</organism>
<keyword evidence="2" id="KW-0812">Transmembrane</keyword>
<dbReference type="PROSITE" id="PS51779">
    <property type="entry name" value="POTRA"/>
    <property type="match status" value="1"/>
</dbReference>
<dbReference type="InterPro" id="IPR039910">
    <property type="entry name" value="D15-like"/>
</dbReference>
<dbReference type="AlphaFoldDB" id="A0A9D1FH22"/>
<dbReference type="PANTHER" id="PTHR12815">
    <property type="entry name" value="SORTING AND ASSEMBLY MACHINERY SAMM50 PROTEIN FAMILY MEMBER"/>
    <property type="match status" value="1"/>
</dbReference>
<feature type="domain" description="POTRA" evidence="6">
    <location>
        <begin position="161"/>
        <end position="235"/>
    </location>
</feature>
<comment type="subcellular location">
    <subcellularLocation>
        <location evidence="1">Membrane</location>
    </subcellularLocation>
</comment>
<keyword evidence="3" id="KW-0732">Signal</keyword>
<name>A0A9D1FH22_9BACT</name>
<evidence type="ECO:0000256" key="1">
    <source>
        <dbReference type="ARBA" id="ARBA00004370"/>
    </source>
</evidence>
<gene>
    <name evidence="7" type="ORF">IAA86_01435</name>
</gene>
<reference evidence="7" key="2">
    <citation type="journal article" date="2021" name="PeerJ">
        <title>Extensive microbial diversity within the chicken gut microbiome revealed by metagenomics and culture.</title>
        <authorList>
            <person name="Gilroy R."/>
            <person name="Ravi A."/>
            <person name="Getino M."/>
            <person name="Pursley I."/>
            <person name="Horton D.L."/>
            <person name="Alikhan N.F."/>
            <person name="Baker D."/>
            <person name="Gharbi K."/>
            <person name="Hall N."/>
            <person name="Watson M."/>
            <person name="Adriaenssens E.M."/>
            <person name="Foster-Nyarko E."/>
            <person name="Jarju S."/>
            <person name="Secka A."/>
            <person name="Antonio M."/>
            <person name="Oren A."/>
            <person name="Chaudhuri R.R."/>
            <person name="La Ragione R."/>
            <person name="Hildebrand F."/>
            <person name="Pallen M.J."/>
        </authorList>
    </citation>
    <scope>NUCLEOTIDE SEQUENCE</scope>
    <source>
        <strain evidence="7">CHK152-2871</strain>
    </source>
</reference>
<evidence type="ECO:0000313" key="8">
    <source>
        <dbReference type="Proteomes" id="UP000886865"/>
    </source>
</evidence>
<evidence type="ECO:0000259" key="6">
    <source>
        <dbReference type="PROSITE" id="PS51779"/>
    </source>
</evidence>
<reference evidence="7" key="1">
    <citation type="submission" date="2020-10" db="EMBL/GenBank/DDBJ databases">
        <authorList>
            <person name="Gilroy R."/>
        </authorList>
    </citation>
    <scope>NUCLEOTIDE SEQUENCE</scope>
    <source>
        <strain evidence="7">CHK152-2871</strain>
    </source>
</reference>
<dbReference type="InterPro" id="IPR013686">
    <property type="entry name" value="Polypept-transport_assoc_ShlB"/>
</dbReference>
<protein>
    <submittedName>
        <fullName evidence="7">BamA/TamA family outer membrane protein</fullName>
    </submittedName>
</protein>
<dbReference type="Pfam" id="PF08479">
    <property type="entry name" value="POTRA_2"/>
    <property type="match status" value="1"/>
</dbReference>
<evidence type="ECO:0000256" key="4">
    <source>
        <dbReference type="ARBA" id="ARBA00023136"/>
    </source>
</evidence>
<dbReference type="GO" id="GO:0019867">
    <property type="term" value="C:outer membrane"/>
    <property type="evidence" value="ECO:0007669"/>
    <property type="project" value="InterPro"/>
</dbReference>
<proteinExistence type="predicted"/>
<dbReference type="Gene3D" id="3.10.20.310">
    <property type="entry name" value="membrane protein fhac"/>
    <property type="match status" value="3"/>
</dbReference>
<evidence type="ECO:0000256" key="5">
    <source>
        <dbReference type="ARBA" id="ARBA00023237"/>
    </source>
</evidence>
<evidence type="ECO:0000256" key="2">
    <source>
        <dbReference type="ARBA" id="ARBA00022692"/>
    </source>
</evidence>
<accession>A0A9D1FH22</accession>